<accession>A0AAD4LKP8</accession>
<dbReference type="AlphaFoldDB" id="A0AAD4LKP8"/>
<comment type="caution">
    <text evidence="1">The sequence shown here is derived from an EMBL/GenBank/DDBJ whole genome shotgun (WGS) entry which is preliminary data.</text>
</comment>
<sequence length="99" mass="10980">MVNIYLNIDKSTLLFLSIPDSDVQRLSIYPFKWLRYVMFSICGARGCLSAIPGGPAIDYDSASLNDIVNLYYEPLGNCVFVEYPSLNDQTSPTTSEIGS</sequence>
<gene>
    <name evidence="1" type="ORF">EDB92DRAFT_287375</name>
</gene>
<keyword evidence="2" id="KW-1185">Reference proteome</keyword>
<dbReference type="EMBL" id="JAKELL010000014">
    <property type="protein sequence ID" value="KAH8994531.1"/>
    <property type="molecule type" value="Genomic_DNA"/>
</dbReference>
<organism evidence="1 2">
    <name type="scientific">Lactarius akahatsu</name>
    <dbReference type="NCBI Taxonomy" id="416441"/>
    <lineage>
        <taxon>Eukaryota</taxon>
        <taxon>Fungi</taxon>
        <taxon>Dikarya</taxon>
        <taxon>Basidiomycota</taxon>
        <taxon>Agaricomycotina</taxon>
        <taxon>Agaricomycetes</taxon>
        <taxon>Russulales</taxon>
        <taxon>Russulaceae</taxon>
        <taxon>Lactarius</taxon>
    </lineage>
</organism>
<reference evidence="1" key="1">
    <citation type="submission" date="2022-01" db="EMBL/GenBank/DDBJ databases">
        <title>Comparative genomics reveals a dynamic genome evolution in the ectomycorrhizal milk-cap (Lactarius) mushrooms.</title>
        <authorList>
            <consortium name="DOE Joint Genome Institute"/>
            <person name="Lebreton A."/>
            <person name="Tang N."/>
            <person name="Kuo A."/>
            <person name="LaButti K."/>
            <person name="Drula E."/>
            <person name="Barry K."/>
            <person name="Clum A."/>
            <person name="Lipzen A."/>
            <person name="Mousain D."/>
            <person name="Ng V."/>
            <person name="Wang R."/>
            <person name="Wang X."/>
            <person name="Dai Y."/>
            <person name="Henrissat B."/>
            <person name="Grigoriev I.V."/>
            <person name="Guerin-Laguette A."/>
            <person name="Yu F."/>
            <person name="Martin F.M."/>
        </authorList>
    </citation>
    <scope>NUCLEOTIDE SEQUENCE</scope>
    <source>
        <strain evidence="1">QP</strain>
    </source>
</reference>
<name>A0AAD4LKP8_9AGAM</name>
<protein>
    <submittedName>
        <fullName evidence="1">Uncharacterized protein</fullName>
    </submittedName>
</protein>
<dbReference type="Proteomes" id="UP001201163">
    <property type="component" value="Unassembled WGS sequence"/>
</dbReference>
<evidence type="ECO:0000313" key="2">
    <source>
        <dbReference type="Proteomes" id="UP001201163"/>
    </source>
</evidence>
<evidence type="ECO:0000313" key="1">
    <source>
        <dbReference type="EMBL" id="KAH8994531.1"/>
    </source>
</evidence>
<proteinExistence type="predicted"/>